<keyword evidence="8" id="KW-1185">Reference proteome</keyword>
<comment type="similarity">
    <text evidence="5">Belongs to the apyrase family.</text>
</comment>
<reference evidence="7 8" key="1">
    <citation type="submission" date="2015-09" db="EMBL/GenBank/DDBJ databases">
        <title>Draft genome of the parasitic nematode Teladorsagia circumcincta isolate WARC Sus (inbred).</title>
        <authorList>
            <person name="Mitreva M."/>
        </authorList>
    </citation>
    <scope>NUCLEOTIDE SEQUENCE [LARGE SCALE GENOMIC DNA]</scope>
    <source>
        <strain evidence="7 8">S</strain>
    </source>
</reference>
<dbReference type="GO" id="GO:0005509">
    <property type="term" value="F:calcium ion binding"/>
    <property type="evidence" value="ECO:0007669"/>
    <property type="project" value="InterPro"/>
</dbReference>
<organism evidence="7 8">
    <name type="scientific">Teladorsagia circumcincta</name>
    <name type="common">Brown stomach worm</name>
    <name type="synonym">Ostertagia circumcincta</name>
    <dbReference type="NCBI Taxonomy" id="45464"/>
    <lineage>
        <taxon>Eukaryota</taxon>
        <taxon>Metazoa</taxon>
        <taxon>Ecdysozoa</taxon>
        <taxon>Nematoda</taxon>
        <taxon>Chromadorea</taxon>
        <taxon>Rhabditida</taxon>
        <taxon>Rhabditina</taxon>
        <taxon>Rhabditomorpha</taxon>
        <taxon>Strongyloidea</taxon>
        <taxon>Trichostrongylidae</taxon>
        <taxon>Teladorsagia</taxon>
    </lineage>
</organism>
<dbReference type="PANTHER" id="PTHR13023:SF3">
    <property type="entry name" value="SOLUBLE CALCIUM-ACTIVATED NUCLEOTIDASE 1"/>
    <property type="match status" value="1"/>
</dbReference>
<dbReference type="Pfam" id="PF06079">
    <property type="entry name" value="Apyrase"/>
    <property type="match status" value="1"/>
</dbReference>
<dbReference type="GO" id="GO:0004382">
    <property type="term" value="F:GDP phosphatase activity"/>
    <property type="evidence" value="ECO:0007669"/>
    <property type="project" value="TreeGrafter"/>
</dbReference>
<keyword evidence="2 6" id="KW-0479">Metal-binding</keyword>
<feature type="binding site" evidence="6">
    <location>
        <position position="78"/>
    </location>
    <ligand>
        <name>Ca(2+)</name>
        <dbReference type="ChEBI" id="CHEBI:29108"/>
    </ligand>
</feature>
<dbReference type="Gene3D" id="2.120.10.100">
    <property type="entry name" value="Apyrase"/>
    <property type="match status" value="1"/>
</dbReference>
<evidence type="ECO:0000256" key="3">
    <source>
        <dbReference type="ARBA" id="ARBA00022801"/>
    </source>
</evidence>
<evidence type="ECO:0000256" key="2">
    <source>
        <dbReference type="ARBA" id="ARBA00022723"/>
    </source>
</evidence>
<dbReference type="SUPFAM" id="SSF101887">
    <property type="entry name" value="Apyrase"/>
    <property type="match status" value="1"/>
</dbReference>
<dbReference type="InterPro" id="IPR009283">
    <property type="entry name" value="Apyrase"/>
</dbReference>
<gene>
    <name evidence="7" type="ORF">TELCIR_02689</name>
</gene>
<evidence type="ECO:0000256" key="1">
    <source>
        <dbReference type="ARBA" id="ARBA00001913"/>
    </source>
</evidence>
<dbReference type="Proteomes" id="UP000230423">
    <property type="component" value="Unassembled WGS sequence"/>
</dbReference>
<keyword evidence="4 6" id="KW-0106">Calcium</keyword>
<evidence type="ECO:0000313" key="7">
    <source>
        <dbReference type="EMBL" id="PIO75281.1"/>
    </source>
</evidence>
<dbReference type="OrthoDB" id="25028at2759"/>
<evidence type="ECO:0000256" key="5">
    <source>
        <dbReference type="ARBA" id="ARBA00025738"/>
    </source>
</evidence>
<dbReference type="EMBL" id="KZ345158">
    <property type="protein sequence ID" value="PIO75281.1"/>
    <property type="molecule type" value="Genomic_DNA"/>
</dbReference>
<keyword evidence="3" id="KW-0378">Hydrolase</keyword>
<sequence>MMVQLCINCSLLAIWTRNRERETGYGDLFLDKLTCQGVSAVCIFPHSPRIDDIPIKIDSIKPTSRSMNVRGRAMELSDLSVFHNRILTPDDRTGMISEIKDNKKWVDLKTGKVLHRDNMWIKTVTPKGEVYLKL</sequence>
<evidence type="ECO:0000256" key="4">
    <source>
        <dbReference type="ARBA" id="ARBA00022837"/>
    </source>
</evidence>
<feature type="binding site" evidence="6">
    <location>
        <position position="77"/>
    </location>
    <ligand>
        <name>Ca(2+)</name>
        <dbReference type="ChEBI" id="CHEBI:29108"/>
    </ligand>
</feature>
<evidence type="ECO:0000256" key="6">
    <source>
        <dbReference type="PIRSR" id="PIRSR609283-1"/>
    </source>
</evidence>
<evidence type="ECO:0000313" key="8">
    <source>
        <dbReference type="Proteomes" id="UP000230423"/>
    </source>
</evidence>
<accession>A0A2G9UYG4</accession>
<dbReference type="AlphaFoldDB" id="A0A2G9UYG4"/>
<comment type="cofactor">
    <cofactor evidence="1 6">
        <name>Ca(2+)</name>
        <dbReference type="ChEBI" id="CHEBI:29108"/>
    </cofactor>
</comment>
<dbReference type="GO" id="GO:0030166">
    <property type="term" value="P:proteoglycan biosynthetic process"/>
    <property type="evidence" value="ECO:0007669"/>
    <property type="project" value="TreeGrafter"/>
</dbReference>
<protein>
    <submittedName>
        <fullName evidence="7">Uncharacterized protein</fullName>
    </submittedName>
</protein>
<dbReference type="GO" id="GO:0045134">
    <property type="term" value="F:UDP phosphatase activity"/>
    <property type="evidence" value="ECO:0007669"/>
    <property type="project" value="TreeGrafter"/>
</dbReference>
<proteinExistence type="inferred from homology"/>
<dbReference type="InterPro" id="IPR036258">
    <property type="entry name" value="Apyrase_sf"/>
</dbReference>
<name>A0A2G9UYG4_TELCI</name>
<dbReference type="PANTHER" id="PTHR13023">
    <property type="entry name" value="APYRASE"/>
    <property type="match status" value="1"/>
</dbReference>